<dbReference type="SUPFAM" id="SSF55031">
    <property type="entry name" value="Bacterial exopeptidase dimerisation domain"/>
    <property type="match status" value="1"/>
</dbReference>
<comment type="caution">
    <text evidence="4">The sequence shown here is derived from an EMBL/GenBank/DDBJ whole genome shotgun (WGS) entry which is preliminary data.</text>
</comment>
<dbReference type="RefSeq" id="WP_195867870.1">
    <property type="nucleotide sequence ID" value="NZ_JADPKZ010000044.1"/>
</dbReference>
<dbReference type="Proteomes" id="UP000642910">
    <property type="component" value="Unassembled WGS sequence"/>
</dbReference>
<proteinExistence type="predicted"/>
<dbReference type="PANTHER" id="PTHR43808:SF32">
    <property type="entry name" value="ARGE_DAPE-RELATED DEACYLASE"/>
    <property type="match status" value="1"/>
</dbReference>
<keyword evidence="5" id="KW-1185">Reference proteome</keyword>
<keyword evidence="1" id="KW-0479">Metal-binding</keyword>
<organism evidence="4 5">
    <name type="scientific">Alicyclobacillus mali</name>
    <name type="common">ex Roth et al. 2021</name>
    <dbReference type="NCBI Taxonomy" id="1123961"/>
    <lineage>
        <taxon>Bacteria</taxon>
        <taxon>Bacillati</taxon>
        <taxon>Bacillota</taxon>
        <taxon>Bacilli</taxon>
        <taxon>Bacillales</taxon>
        <taxon>Alicyclobacillaceae</taxon>
        <taxon>Alicyclobacillus</taxon>
    </lineage>
</organism>
<dbReference type="SUPFAM" id="SSF53187">
    <property type="entry name" value="Zn-dependent exopeptidases"/>
    <property type="match status" value="1"/>
</dbReference>
<reference evidence="4 5" key="1">
    <citation type="submission" date="2020-11" db="EMBL/GenBank/DDBJ databases">
        <title>Genomic insight of Alicyclobacillus mali FL 18 reveals a new arsenic-resistant strain, with potential in environmental biotechnology.</title>
        <authorList>
            <person name="Fiorentino G."/>
            <person name="Gallo G."/>
            <person name="Aulitto M."/>
        </authorList>
    </citation>
    <scope>NUCLEOTIDE SEQUENCE [LARGE SCALE GENOMIC DNA]</scope>
    <source>
        <strain evidence="4 5">FL 18</strain>
    </source>
</reference>
<dbReference type="EMBL" id="JADPKZ010000044">
    <property type="protein sequence ID" value="MBF8378375.1"/>
    <property type="molecule type" value="Genomic_DNA"/>
</dbReference>
<evidence type="ECO:0000313" key="5">
    <source>
        <dbReference type="Proteomes" id="UP000642910"/>
    </source>
</evidence>
<evidence type="ECO:0000313" key="4">
    <source>
        <dbReference type="EMBL" id="MBF8378375.1"/>
    </source>
</evidence>
<name>A0ABS0F4Z0_9BACL</name>
<dbReference type="InterPro" id="IPR011650">
    <property type="entry name" value="Peptidase_M20_dimer"/>
</dbReference>
<keyword evidence="2" id="KW-0378">Hydrolase</keyword>
<dbReference type="InterPro" id="IPR036264">
    <property type="entry name" value="Bact_exopeptidase_dim_dom"/>
</dbReference>
<evidence type="ECO:0000256" key="1">
    <source>
        <dbReference type="ARBA" id="ARBA00022723"/>
    </source>
</evidence>
<evidence type="ECO:0000256" key="2">
    <source>
        <dbReference type="ARBA" id="ARBA00022801"/>
    </source>
</evidence>
<accession>A0ABS0F4Z0</accession>
<feature type="domain" description="Peptidase M20 dimerisation" evidence="3">
    <location>
        <begin position="193"/>
        <end position="299"/>
    </location>
</feature>
<evidence type="ECO:0000259" key="3">
    <source>
        <dbReference type="Pfam" id="PF07687"/>
    </source>
</evidence>
<dbReference type="InterPro" id="IPR002933">
    <property type="entry name" value="Peptidase_M20"/>
</dbReference>
<dbReference type="Gene3D" id="3.30.70.360">
    <property type="match status" value="1"/>
</dbReference>
<protein>
    <submittedName>
        <fullName evidence="4">M20/M25/M40 family metallo-hydrolase</fullName>
    </submittedName>
</protein>
<gene>
    <name evidence="4" type="ORF">IW967_10945</name>
</gene>
<dbReference type="InterPro" id="IPR050072">
    <property type="entry name" value="Peptidase_M20A"/>
</dbReference>
<dbReference type="Pfam" id="PF07687">
    <property type="entry name" value="M20_dimer"/>
    <property type="match status" value="1"/>
</dbReference>
<dbReference type="PANTHER" id="PTHR43808">
    <property type="entry name" value="ACETYLORNITHINE DEACETYLASE"/>
    <property type="match status" value="1"/>
</dbReference>
<dbReference type="Gene3D" id="3.40.630.10">
    <property type="entry name" value="Zn peptidases"/>
    <property type="match status" value="2"/>
</dbReference>
<sequence>MPCKPDLWRLVDDAMSEEVAFLQSLVQTPTDNPPGDARSMLEILKVSLERLGIESVEVDLVEGEEAARYGQVAAGSVVARLSFGDGGPEVVLNAHGDVVPPGLGWTYPPYGGVIDGGYLYGRGAAVSKSDIAVYTFAALAVKRLGAAGRGRVALVFNMDEETGGHLGPRRLLERGAIAPDYALCAGSTYTLGVAHNGCLHLEVRLTGRSAHAAMPHLGADALEAGNALLTRLYRYRDEIGTLRSRVPGIERPTLVVGTCHAGIHTNVVPDACVIRLDRRVIPEEDLDLVEAELRAVIAESVRPFLDVRCEVTQLLRAESLRPLALGTPLHEALERNALAVIGEHLPAEGVPLYTDARHFASFGIPVIMYGAGPRHLADARGHRADERVSLRDLALATRVVAGTLADLLGIACG</sequence>
<dbReference type="Pfam" id="PF01546">
    <property type="entry name" value="Peptidase_M20"/>
    <property type="match status" value="1"/>
</dbReference>